<dbReference type="EMBL" id="RRYP01002940">
    <property type="protein sequence ID" value="TNV84280.1"/>
    <property type="molecule type" value="Genomic_DNA"/>
</dbReference>
<dbReference type="Proteomes" id="UP000785679">
    <property type="component" value="Unassembled WGS sequence"/>
</dbReference>
<organism evidence="1 2">
    <name type="scientific">Halteria grandinella</name>
    <dbReference type="NCBI Taxonomy" id="5974"/>
    <lineage>
        <taxon>Eukaryota</taxon>
        <taxon>Sar</taxon>
        <taxon>Alveolata</taxon>
        <taxon>Ciliophora</taxon>
        <taxon>Intramacronucleata</taxon>
        <taxon>Spirotrichea</taxon>
        <taxon>Stichotrichia</taxon>
        <taxon>Sporadotrichida</taxon>
        <taxon>Halteriidae</taxon>
        <taxon>Halteria</taxon>
    </lineage>
</organism>
<protein>
    <submittedName>
        <fullName evidence="1">Uncharacterized protein</fullName>
    </submittedName>
</protein>
<reference evidence="1" key="1">
    <citation type="submission" date="2019-06" db="EMBL/GenBank/DDBJ databases">
        <authorList>
            <person name="Zheng W."/>
        </authorList>
    </citation>
    <scope>NUCLEOTIDE SEQUENCE</scope>
    <source>
        <strain evidence="1">QDHG01</strain>
    </source>
</reference>
<proteinExistence type="predicted"/>
<gene>
    <name evidence="1" type="ORF">FGO68_gene7815</name>
</gene>
<sequence>MASLEYLWLDLVGWIDALLFSNQQENSISSQIIVLDQVPVATEGQCSCIFLPLPWQELGIELEAFKDRVPLIDLHSK</sequence>
<evidence type="ECO:0000313" key="1">
    <source>
        <dbReference type="EMBL" id="TNV84280.1"/>
    </source>
</evidence>
<dbReference type="AlphaFoldDB" id="A0A8J8P1R5"/>
<keyword evidence="2" id="KW-1185">Reference proteome</keyword>
<name>A0A8J8P1R5_HALGN</name>
<comment type="caution">
    <text evidence="1">The sequence shown here is derived from an EMBL/GenBank/DDBJ whole genome shotgun (WGS) entry which is preliminary data.</text>
</comment>
<accession>A0A8J8P1R5</accession>
<evidence type="ECO:0000313" key="2">
    <source>
        <dbReference type="Proteomes" id="UP000785679"/>
    </source>
</evidence>